<proteinExistence type="inferred from homology"/>
<reference evidence="9 10" key="1">
    <citation type="submission" date="2021-05" db="EMBL/GenBank/DDBJ databases">
        <title>Genome Assembly of Synthetic Allotetraploid Brassica napus Reveals Homoeologous Exchanges between Subgenomes.</title>
        <authorList>
            <person name="Davis J.T."/>
        </authorList>
    </citation>
    <scope>NUCLEOTIDE SEQUENCE [LARGE SCALE GENOMIC DNA]</scope>
    <source>
        <strain evidence="10">cv. Da-Ae</strain>
        <tissue evidence="9">Seedling</tissue>
    </source>
</reference>
<dbReference type="InterPro" id="IPR045075">
    <property type="entry name" value="Syf1-like"/>
</dbReference>
<dbReference type="PANTHER" id="PTHR11246:SF3">
    <property type="entry name" value="CROOKED NECK-LIKE PROTEIN 1"/>
    <property type="match status" value="1"/>
</dbReference>
<dbReference type="EMBL" id="JAGKQM010000007">
    <property type="protein sequence ID" value="KAH0917987.1"/>
    <property type="molecule type" value="Genomic_DNA"/>
</dbReference>
<evidence type="ECO:0000256" key="3">
    <source>
        <dbReference type="ARBA" id="ARBA00022664"/>
    </source>
</evidence>
<keyword evidence="7" id="KW-0539">Nucleus</keyword>
<organism evidence="9 10">
    <name type="scientific">Brassica napus</name>
    <name type="common">Rape</name>
    <dbReference type="NCBI Taxonomy" id="3708"/>
    <lineage>
        <taxon>Eukaryota</taxon>
        <taxon>Viridiplantae</taxon>
        <taxon>Streptophyta</taxon>
        <taxon>Embryophyta</taxon>
        <taxon>Tracheophyta</taxon>
        <taxon>Spermatophyta</taxon>
        <taxon>Magnoliopsida</taxon>
        <taxon>eudicotyledons</taxon>
        <taxon>Gunneridae</taxon>
        <taxon>Pentapetalae</taxon>
        <taxon>rosids</taxon>
        <taxon>malvids</taxon>
        <taxon>Brassicales</taxon>
        <taxon>Brassicaceae</taxon>
        <taxon>Brassiceae</taxon>
        <taxon>Brassica</taxon>
    </lineage>
</organism>
<dbReference type="Gene3D" id="1.25.40.10">
    <property type="entry name" value="Tetratricopeptide repeat domain"/>
    <property type="match status" value="2"/>
</dbReference>
<keyword evidence="4" id="KW-0747">Spliceosome</keyword>
<sequence>MTTVFSWVQNIRYFGSRWMIRPSWSEQYVYERRATEKLADDEEAETLFDFYKNFVAFEKQYGDKEGIEDAIAGNRRFQYEDEVRKNPLNYDSWFDYAMLEETVGNKYRIREIYEMAIANIPSPEEKRYWQTHIYLWINYALYKEIKTEDVERTRDFSLAVLLGIYEETNAIGKAPKDKIFKNYIEIELQLGNIDRCRKLYELYLEWSPENCYAWSKYAELERSLDETELARTTFELAISQPALDMP</sequence>
<evidence type="ECO:0000256" key="6">
    <source>
        <dbReference type="ARBA" id="ARBA00023187"/>
    </source>
</evidence>
<dbReference type="InterPro" id="IPR011990">
    <property type="entry name" value="TPR-like_helical_dom_sf"/>
</dbReference>
<evidence type="ECO:0000256" key="2">
    <source>
        <dbReference type="ARBA" id="ARBA00008644"/>
    </source>
</evidence>
<dbReference type="InterPro" id="IPR055433">
    <property type="entry name" value="HAT_Syf1-like_N"/>
</dbReference>
<dbReference type="Pfam" id="PF23233">
    <property type="entry name" value="HAT_Syf1_CNRKL1_N"/>
    <property type="match status" value="1"/>
</dbReference>
<evidence type="ECO:0000256" key="5">
    <source>
        <dbReference type="ARBA" id="ARBA00022737"/>
    </source>
</evidence>
<keyword evidence="10" id="KW-1185">Reference proteome</keyword>
<evidence type="ECO:0000313" key="9">
    <source>
        <dbReference type="EMBL" id="KAH0917987.1"/>
    </source>
</evidence>
<name>A0ABQ8CLQ2_BRANA</name>
<dbReference type="SMART" id="SM00386">
    <property type="entry name" value="HAT"/>
    <property type="match status" value="3"/>
</dbReference>
<dbReference type="InterPro" id="IPR003107">
    <property type="entry name" value="HAT"/>
</dbReference>
<evidence type="ECO:0000256" key="4">
    <source>
        <dbReference type="ARBA" id="ARBA00022728"/>
    </source>
</evidence>
<evidence type="ECO:0000313" key="10">
    <source>
        <dbReference type="Proteomes" id="UP000824890"/>
    </source>
</evidence>
<dbReference type="SUPFAM" id="SSF48452">
    <property type="entry name" value="TPR-like"/>
    <property type="match status" value="1"/>
</dbReference>
<comment type="similarity">
    <text evidence="2">Belongs to the crooked-neck family.</text>
</comment>
<evidence type="ECO:0000256" key="7">
    <source>
        <dbReference type="ARBA" id="ARBA00023242"/>
    </source>
</evidence>
<protein>
    <recommendedName>
        <fullName evidence="8">Pre-mRNA-splicing factor Syf1-like N-terminal HAT-repeats domain-containing protein</fullName>
    </recommendedName>
</protein>
<feature type="domain" description="Pre-mRNA-splicing factor Syf1-like N-terminal HAT-repeats" evidence="8">
    <location>
        <begin position="77"/>
        <end position="232"/>
    </location>
</feature>
<keyword evidence="5" id="KW-0677">Repeat</keyword>
<comment type="subcellular location">
    <subcellularLocation>
        <location evidence="1">Nucleus</location>
    </subcellularLocation>
</comment>
<evidence type="ECO:0000259" key="8">
    <source>
        <dbReference type="Pfam" id="PF23233"/>
    </source>
</evidence>
<dbReference type="PANTHER" id="PTHR11246">
    <property type="entry name" value="PRE-MRNA SPLICING FACTOR"/>
    <property type="match status" value="1"/>
</dbReference>
<accession>A0ABQ8CLQ2</accession>
<gene>
    <name evidence="9" type="ORF">HID58_025647</name>
</gene>
<keyword evidence="6" id="KW-0508">mRNA splicing</keyword>
<dbReference type="Proteomes" id="UP000824890">
    <property type="component" value="Unassembled WGS sequence"/>
</dbReference>
<comment type="caution">
    <text evidence="9">The sequence shown here is derived from an EMBL/GenBank/DDBJ whole genome shotgun (WGS) entry which is preliminary data.</text>
</comment>
<evidence type="ECO:0000256" key="1">
    <source>
        <dbReference type="ARBA" id="ARBA00004123"/>
    </source>
</evidence>
<keyword evidence="3" id="KW-0507">mRNA processing</keyword>